<dbReference type="InterPro" id="IPR011050">
    <property type="entry name" value="Pectin_lyase_fold/virulence"/>
</dbReference>
<sequence>FTELGNSRSSDNIYAYNLFKSDLTTSLFLNTRGGGSYGPVYRTKAYNNTAYLTGSSAQGVVCTDCGTNILTFKNNIIVAKWKTGYANAAFDESNNIYWLGSVTNQLPISSSSLIIDPKFVNPSAGNFHLLEGSPAINSGIGESLTAGFTTDLDGANVANPPERGAYEYGSVVVTPSPSPSSKGDANGDGLVNEDDYAIWLANYGISLSGSSNGDFNLNGKVDGIDYVIWVTTYTRATPLPTIVPTPTVTTPTATPVSTPPAAGNHLIISIGDISRTTGSPSLDVANSIKTLNPEAIIMTGDYDQGTGTLSDILAYPDKLYGPKPGGLYPKIYPAAGPTHDVASCTDQLGYSSYWGKDAFKGYSFDLGAWHFISLPSAATRYGCDVAGVTAWLKADLAAHPNKCIFAYWHEPYFTSPTSSHPADLDTRPWLDALLAAHADILTAGHQNGNFEAFYPQNASNVRDDINGIQAFVAATGGQSPYSFTGIGPNLISRSSGAYGPLVFNLNDNGTYTWQFIKVTGPGIAPSPSSGSGVCR</sequence>
<proteinExistence type="predicted"/>
<dbReference type="GO" id="GO:0000272">
    <property type="term" value="P:polysaccharide catabolic process"/>
    <property type="evidence" value="ECO:0007669"/>
    <property type="project" value="InterPro"/>
</dbReference>
<dbReference type="SUPFAM" id="SSF63446">
    <property type="entry name" value="Type I dockerin domain"/>
    <property type="match status" value="1"/>
</dbReference>
<evidence type="ECO:0000313" key="1">
    <source>
        <dbReference type="EMBL" id="OGM88906.1"/>
    </source>
</evidence>
<protein>
    <recommendedName>
        <fullName evidence="3">Calcineurin-like phosphoesterase domain-containing protein</fullName>
    </recommendedName>
</protein>
<dbReference type="AlphaFoldDB" id="A0A1F8DKE7"/>
<evidence type="ECO:0008006" key="3">
    <source>
        <dbReference type="Google" id="ProtNLM"/>
    </source>
</evidence>
<comment type="caution">
    <text evidence="1">The sequence shown here is derived from an EMBL/GenBank/DDBJ whole genome shotgun (WGS) entry which is preliminary data.</text>
</comment>
<dbReference type="InterPro" id="IPR029052">
    <property type="entry name" value="Metallo-depent_PP-like"/>
</dbReference>
<feature type="non-terminal residue" evidence="1">
    <location>
        <position position="1"/>
    </location>
</feature>
<accession>A0A1F8DKE7</accession>
<dbReference type="PROSITE" id="PS00018">
    <property type="entry name" value="EF_HAND_1"/>
    <property type="match status" value="1"/>
</dbReference>
<gene>
    <name evidence="1" type="ORF">A2594_02550</name>
</gene>
<dbReference type="CDD" id="cd14256">
    <property type="entry name" value="Dockerin_I"/>
    <property type="match status" value="1"/>
</dbReference>
<dbReference type="InterPro" id="IPR036439">
    <property type="entry name" value="Dockerin_dom_sf"/>
</dbReference>
<dbReference type="SUPFAM" id="SSF51126">
    <property type="entry name" value="Pectin lyase-like"/>
    <property type="match status" value="1"/>
</dbReference>
<reference evidence="1 2" key="1">
    <citation type="journal article" date="2016" name="Nat. Commun.">
        <title>Thousands of microbial genomes shed light on interconnected biogeochemical processes in an aquifer system.</title>
        <authorList>
            <person name="Anantharaman K."/>
            <person name="Brown C.T."/>
            <person name="Hug L.A."/>
            <person name="Sharon I."/>
            <person name="Castelle C.J."/>
            <person name="Probst A.J."/>
            <person name="Thomas B.C."/>
            <person name="Singh A."/>
            <person name="Wilkins M.J."/>
            <person name="Karaoz U."/>
            <person name="Brodie E.L."/>
            <person name="Williams K.H."/>
            <person name="Hubbard S.S."/>
            <person name="Banfield J.F."/>
        </authorList>
    </citation>
    <scope>NUCLEOTIDE SEQUENCE [LARGE SCALE GENOMIC DNA]</scope>
</reference>
<dbReference type="SUPFAM" id="SSF56300">
    <property type="entry name" value="Metallo-dependent phosphatases"/>
    <property type="match status" value="1"/>
</dbReference>
<dbReference type="Gene3D" id="1.10.1330.10">
    <property type="entry name" value="Dockerin domain"/>
    <property type="match status" value="1"/>
</dbReference>
<dbReference type="EMBL" id="MGIK01000001">
    <property type="protein sequence ID" value="OGM88906.1"/>
    <property type="molecule type" value="Genomic_DNA"/>
</dbReference>
<dbReference type="InterPro" id="IPR018247">
    <property type="entry name" value="EF_Hand_1_Ca_BS"/>
</dbReference>
<dbReference type="Gene3D" id="3.60.21.10">
    <property type="match status" value="1"/>
</dbReference>
<evidence type="ECO:0000313" key="2">
    <source>
        <dbReference type="Proteomes" id="UP000176775"/>
    </source>
</evidence>
<dbReference type="Proteomes" id="UP000176775">
    <property type="component" value="Unassembled WGS sequence"/>
</dbReference>
<name>A0A1F8DKE7_9BACT</name>
<organism evidence="1 2">
    <name type="scientific">Candidatus Woesebacteria bacterium RIFOXYD1_FULL_41_28</name>
    <dbReference type="NCBI Taxonomy" id="1802550"/>
    <lineage>
        <taxon>Bacteria</taxon>
        <taxon>Candidatus Woeseibacteriota</taxon>
    </lineage>
</organism>